<comment type="caution">
    <text evidence="2">The sequence shown here is derived from an EMBL/GenBank/DDBJ whole genome shotgun (WGS) entry which is preliminary data.</text>
</comment>
<evidence type="ECO:0000256" key="1">
    <source>
        <dbReference type="SAM" id="Phobius"/>
    </source>
</evidence>
<evidence type="ECO:0000313" key="3">
    <source>
        <dbReference type="Proteomes" id="UP000294545"/>
    </source>
</evidence>
<feature type="transmembrane region" description="Helical" evidence="1">
    <location>
        <begin position="40"/>
        <end position="62"/>
    </location>
</feature>
<gene>
    <name evidence="2" type="ORF">EDC19_1645</name>
</gene>
<proteinExistence type="predicted"/>
<dbReference type="Proteomes" id="UP000294545">
    <property type="component" value="Unassembled WGS sequence"/>
</dbReference>
<keyword evidence="1" id="KW-0812">Transmembrane</keyword>
<feature type="transmembrane region" description="Helical" evidence="1">
    <location>
        <begin position="118"/>
        <end position="142"/>
    </location>
</feature>
<sequence length="241" mass="28194">MNGEVFLEIIILFAIYSFLGWVIETIYVSQAKKEFVNRGFLKGPFCPIYGIGAILVIQTLMLANNNITIISESLFLKLIAAILLATVLEYITGYLLEKLFDCKWWDYSERFLNVNGRICLLYSMFWGFLSFILITVVHPVTINFVNDINFYIKLSLMFVIIIYFAIDTINSVSEIIDLKKVVLSHYENPLYNFTEQISRYKRIFQAFPRIHFFNVGKLNQEIKGCVQNEFKKIRTKLRARK</sequence>
<protein>
    <submittedName>
        <fullName evidence="2">Putative membrane protein</fullName>
    </submittedName>
</protein>
<organism evidence="2 3">
    <name type="scientific">Natranaerovirga hydrolytica</name>
    <dbReference type="NCBI Taxonomy" id="680378"/>
    <lineage>
        <taxon>Bacteria</taxon>
        <taxon>Bacillati</taxon>
        <taxon>Bacillota</taxon>
        <taxon>Clostridia</taxon>
        <taxon>Lachnospirales</taxon>
        <taxon>Natranaerovirgaceae</taxon>
        <taxon>Natranaerovirga</taxon>
    </lineage>
</organism>
<dbReference type="InterPro" id="IPR010540">
    <property type="entry name" value="CmpB_TMEM229"/>
</dbReference>
<dbReference type="EMBL" id="SMGQ01000012">
    <property type="protein sequence ID" value="TCK93452.1"/>
    <property type="molecule type" value="Genomic_DNA"/>
</dbReference>
<dbReference type="OrthoDB" id="9789229at2"/>
<keyword evidence="1" id="KW-0472">Membrane</keyword>
<feature type="transmembrane region" description="Helical" evidence="1">
    <location>
        <begin position="74"/>
        <end position="97"/>
    </location>
</feature>
<name>A0A4R1MND3_9FIRM</name>
<accession>A0A4R1MND3</accession>
<feature type="transmembrane region" description="Helical" evidence="1">
    <location>
        <begin position="148"/>
        <end position="166"/>
    </location>
</feature>
<keyword evidence="1" id="KW-1133">Transmembrane helix</keyword>
<evidence type="ECO:0000313" key="2">
    <source>
        <dbReference type="EMBL" id="TCK93452.1"/>
    </source>
</evidence>
<reference evidence="2 3" key="1">
    <citation type="submission" date="2019-03" db="EMBL/GenBank/DDBJ databases">
        <title>Genomic Encyclopedia of Type Strains, Phase IV (KMG-IV): sequencing the most valuable type-strain genomes for metagenomic binning, comparative biology and taxonomic classification.</title>
        <authorList>
            <person name="Goeker M."/>
        </authorList>
    </citation>
    <scope>NUCLEOTIDE SEQUENCE [LARGE SCALE GENOMIC DNA]</scope>
    <source>
        <strain evidence="2 3">DSM 24176</strain>
    </source>
</reference>
<dbReference type="AlphaFoldDB" id="A0A4R1MND3"/>
<dbReference type="Pfam" id="PF06541">
    <property type="entry name" value="ABC_trans_CmpB"/>
    <property type="match status" value="1"/>
</dbReference>
<dbReference type="RefSeq" id="WP_132282357.1">
    <property type="nucleotide sequence ID" value="NZ_SMGQ01000012.1"/>
</dbReference>
<feature type="transmembrane region" description="Helical" evidence="1">
    <location>
        <begin position="6"/>
        <end position="28"/>
    </location>
</feature>
<keyword evidence="3" id="KW-1185">Reference proteome</keyword>